<accession>A0A2G5D6R3</accession>
<feature type="region of interest" description="Disordered" evidence="1">
    <location>
        <begin position="250"/>
        <end position="274"/>
    </location>
</feature>
<feature type="region of interest" description="Disordered" evidence="1">
    <location>
        <begin position="287"/>
        <end position="327"/>
    </location>
</feature>
<proteinExistence type="predicted"/>
<sequence>MGSKHLKQLLNEDQEPFVLKNYINEKRSELNKPALRKTTKNSENSSFSSNLCKNACFLSYHDSSETITKSPLFNFSSQSRNSNSNTVFVHIPAKTAALLLEAALRIQNQSEKKKKKLKSSKNLHFGLFESILERLRRRKKKDIKKGSDEIKVSIKDILKWESNDIGNFVTEEIEENSKQKTTLELEEKRVSDVGLSCSSNSRVSSAWTESNEEKSLDLETSTTSSEETEFIGQEEQSKIEEFENPFQFILQNGSSPSRRSPELLSPATSPNCQKNQVVKNNEGHLISDGKKQKEQKEQFSPVSVLDIQIGEDVEGQDEDEPEEDDGELERSFAFVQNAKQKLLLRLRRFEQLAELDPMELEKRIAEDEDEDNDDDDDEEDDKSEDSVSQDNENINMRIKEVLSTSNCSKSRGVHLDMKRLLIDLMNDERAVNGYNDRVLGENKLCRRWASLKDVERNTVNMMIKMEFRGERTELQKNNSEHVEETVVAIELAIFGFLIEELSVELMDSGHLY</sequence>
<feature type="compositionally biased region" description="Acidic residues" evidence="1">
    <location>
        <begin position="309"/>
        <end position="327"/>
    </location>
</feature>
<reference evidence="2 3" key="1">
    <citation type="submission" date="2017-09" db="EMBL/GenBank/DDBJ databases">
        <title>WGS assembly of Aquilegia coerulea Goldsmith.</title>
        <authorList>
            <person name="Hodges S."/>
            <person name="Kramer E."/>
            <person name="Nordborg M."/>
            <person name="Tomkins J."/>
            <person name="Borevitz J."/>
            <person name="Derieg N."/>
            <person name="Yan J."/>
            <person name="Mihaltcheva S."/>
            <person name="Hayes R.D."/>
            <person name="Rokhsar D."/>
        </authorList>
    </citation>
    <scope>NUCLEOTIDE SEQUENCE [LARGE SCALE GENOMIC DNA]</scope>
    <source>
        <strain evidence="3">cv. Goldsmith</strain>
    </source>
</reference>
<evidence type="ECO:0008006" key="4">
    <source>
        <dbReference type="Google" id="ProtNLM"/>
    </source>
</evidence>
<dbReference type="AlphaFoldDB" id="A0A2G5D6R3"/>
<feature type="region of interest" description="Disordered" evidence="1">
    <location>
        <begin position="196"/>
        <end position="235"/>
    </location>
</feature>
<dbReference type="EMBL" id="KZ305044">
    <property type="protein sequence ID" value="PIA39198.1"/>
    <property type="molecule type" value="Genomic_DNA"/>
</dbReference>
<feature type="compositionally biased region" description="Basic and acidic residues" evidence="1">
    <location>
        <begin position="287"/>
        <end position="297"/>
    </location>
</feature>
<evidence type="ECO:0000313" key="3">
    <source>
        <dbReference type="Proteomes" id="UP000230069"/>
    </source>
</evidence>
<evidence type="ECO:0000256" key="1">
    <source>
        <dbReference type="SAM" id="MobiDB-lite"/>
    </source>
</evidence>
<feature type="compositionally biased region" description="Low complexity" evidence="1">
    <location>
        <begin position="254"/>
        <end position="266"/>
    </location>
</feature>
<evidence type="ECO:0000313" key="2">
    <source>
        <dbReference type="EMBL" id="PIA39198.1"/>
    </source>
</evidence>
<name>A0A2G5D6R3_AQUCA</name>
<dbReference type="InParanoid" id="A0A2G5D6R3"/>
<feature type="region of interest" description="Disordered" evidence="1">
    <location>
        <begin position="360"/>
        <end position="395"/>
    </location>
</feature>
<keyword evidence="3" id="KW-1185">Reference proteome</keyword>
<protein>
    <recommendedName>
        <fullName evidence="4">DUF4378 domain-containing protein</fullName>
    </recommendedName>
</protein>
<feature type="compositionally biased region" description="Polar residues" evidence="1">
    <location>
        <begin position="196"/>
        <end position="209"/>
    </location>
</feature>
<dbReference type="OrthoDB" id="1931869at2759"/>
<organism evidence="2 3">
    <name type="scientific">Aquilegia coerulea</name>
    <name type="common">Rocky mountain columbine</name>
    <dbReference type="NCBI Taxonomy" id="218851"/>
    <lineage>
        <taxon>Eukaryota</taxon>
        <taxon>Viridiplantae</taxon>
        <taxon>Streptophyta</taxon>
        <taxon>Embryophyta</taxon>
        <taxon>Tracheophyta</taxon>
        <taxon>Spermatophyta</taxon>
        <taxon>Magnoliopsida</taxon>
        <taxon>Ranunculales</taxon>
        <taxon>Ranunculaceae</taxon>
        <taxon>Thalictroideae</taxon>
        <taxon>Aquilegia</taxon>
    </lineage>
</organism>
<dbReference type="Proteomes" id="UP000230069">
    <property type="component" value="Unassembled WGS sequence"/>
</dbReference>
<dbReference type="STRING" id="218851.A0A2G5D6R3"/>
<dbReference type="PANTHER" id="PTHR33623">
    <property type="entry name" value="OS04G0572500 PROTEIN"/>
    <property type="match status" value="1"/>
</dbReference>
<feature type="compositionally biased region" description="Acidic residues" evidence="1">
    <location>
        <begin position="366"/>
        <end position="383"/>
    </location>
</feature>
<dbReference type="PANTHER" id="PTHR33623:SF5">
    <property type="entry name" value="HISTONE-LYSINE N-METHYLTRANSFERASE SETD1B-LIKE PROTEIN"/>
    <property type="match status" value="1"/>
</dbReference>
<gene>
    <name evidence="2" type="ORF">AQUCO_02700407v1</name>
</gene>